<dbReference type="AlphaFoldDB" id="A0A075GTX6"/>
<dbReference type="Gene3D" id="2.60.40.1930">
    <property type="match status" value="1"/>
</dbReference>
<reference evidence="1" key="1">
    <citation type="journal article" date="2014" name="Genome Biol. Evol.">
        <title>Pangenome evidence for extensive interdomain horizontal transfer affecting lineage core and shell genes in uncultured planktonic thaumarchaeota and euryarchaeota.</title>
        <authorList>
            <person name="Deschamps P."/>
            <person name="Zivanovic Y."/>
            <person name="Moreira D."/>
            <person name="Rodriguez-Valera F."/>
            <person name="Lopez-Garcia P."/>
        </authorList>
    </citation>
    <scope>NUCLEOTIDE SEQUENCE</scope>
</reference>
<evidence type="ECO:0008006" key="2">
    <source>
        <dbReference type="Google" id="ProtNLM"/>
    </source>
</evidence>
<name>A0A075GTX6_9ARCH</name>
<evidence type="ECO:0000313" key="1">
    <source>
        <dbReference type="EMBL" id="AIF07361.1"/>
    </source>
</evidence>
<accession>A0A075GTX6</accession>
<sequence>MEFKVNMKKMANMKKSVTSSIALSIIILFSVSIIFMPSNGYAEEINVKSIGVEKTSIITFTNDGIQDVKTFRIWLSQDANFESFKTEKGWVGEKNSQGVIVFSSSESIKENQSVKFGIKTDKPNPVINWKGLDTTNSLIDTGVISTTKIQKVNQNPSIESNQNIIDTDGEIFSNSEFRIIPDKPNAGSTIRVVGENFGASQLFDFYIDSNRIGSFETDNNGNFITTMKIPDNISEDRIDFKIKNNQGEEKIVSLRLGENQNRIEKLENVKITINGIDKIAYRGDNLELFGTATPGSAIIIEIKDPQQKTINSRTQKVDGTGNWKLSEPINIPFDAPFGKYSITTSDGRNQNLKYWTIETDKTILLTPTEIMFDPGSIIKFNGTALPNQLIELVLENNLGKEITSDIVTVGESGFVEFEYQTTENDDLEGTWTLIATQNKVKEFIFVGYGEMPSIPVNIEFDKTNYKSSENAIISLLGKPSEILKIMIINPSGGISGEDIEVKLQEDGRATYELELGGYGSGIYTAVAQKGNAQSSEKFSVGLQLGSGPIDAQTTQTEYEQGERILLIGSTNPNVLLTAALVDPNGIKIKSLEIPSNSDGTFKIEDFKIPTNAISGTWKINISSGSNIDRTEFEVISTQQEGIIIEIGEILEIPGFGNSVQIELTTSQKTSVIMEVLDQNSNIIGESISCLPTADLKCEILWTIPEDTPPGTYWISVNDSKITVVKELDIK</sequence>
<protein>
    <recommendedName>
        <fullName evidence="2">Biofilm-associated protein</fullName>
    </recommendedName>
</protein>
<proteinExistence type="predicted"/>
<organism evidence="1">
    <name type="scientific">uncultured marine thaumarchaeote KM3_201_H03</name>
    <dbReference type="NCBI Taxonomy" id="1456096"/>
    <lineage>
        <taxon>Archaea</taxon>
        <taxon>Nitrososphaerota</taxon>
        <taxon>environmental samples</taxon>
    </lineage>
</organism>
<dbReference type="EMBL" id="KF900799">
    <property type="protein sequence ID" value="AIF07361.1"/>
    <property type="molecule type" value="Genomic_DNA"/>
</dbReference>